<name>A0A3Q9BYW6_9ACTN</name>
<protein>
    <submittedName>
        <fullName evidence="3">Uncharacterized protein</fullName>
    </submittedName>
</protein>
<feature type="compositionally biased region" description="Low complexity" evidence="1">
    <location>
        <begin position="105"/>
        <end position="116"/>
    </location>
</feature>
<keyword evidence="2" id="KW-1133">Transmembrane helix</keyword>
<evidence type="ECO:0000313" key="4">
    <source>
        <dbReference type="Proteomes" id="UP000280197"/>
    </source>
</evidence>
<dbReference type="RefSeq" id="WP_126271935.1">
    <property type="nucleotide sequence ID" value="NZ_CP034463.1"/>
</dbReference>
<keyword evidence="2" id="KW-0472">Membrane</keyword>
<dbReference type="EMBL" id="CP034463">
    <property type="protein sequence ID" value="AZP17741.1"/>
    <property type="molecule type" value="Genomic_DNA"/>
</dbReference>
<keyword evidence="2" id="KW-0812">Transmembrane</keyword>
<organism evidence="3 4">
    <name type="scientific">Streptomyces aquilus</name>
    <dbReference type="NCBI Taxonomy" id="2548456"/>
    <lineage>
        <taxon>Bacteria</taxon>
        <taxon>Bacillati</taxon>
        <taxon>Actinomycetota</taxon>
        <taxon>Actinomycetes</taxon>
        <taxon>Kitasatosporales</taxon>
        <taxon>Streptomycetaceae</taxon>
        <taxon>Streptomyces</taxon>
    </lineage>
</organism>
<keyword evidence="4" id="KW-1185">Reference proteome</keyword>
<proteinExistence type="predicted"/>
<feature type="transmembrane region" description="Helical" evidence="2">
    <location>
        <begin position="77"/>
        <end position="99"/>
    </location>
</feature>
<evidence type="ECO:0000313" key="3">
    <source>
        <dbReference type="EMBL" id="AZP17741.1"/>
    </source>
</evidence>
<evidence type="ECO:0000256" key="2">
    <source>
        <dbReference type="SAM" id="Phobius"/>
    </source>
</evidence>
<gene>
    <name evidence="3" type="ORF">EJC51_17500</name>
</gene>
<feature type="region of interest" description="Disordered" evidence="1">
    <location>
        <begin position="105"/>
        <end position="124"/>
    </location>
</feature>
<accession>A0A3Q9BYW6</accession>
<evidence type="ECO:0000256" key="1">
    <source>
        <dbReference type="SAM" id="MobiDB-lite"/>
    </source>
</evidence>
<dbReference type="Proteomes" id="UP000280197">
    <property type="component" value="Chromosome"/>
</dbReference>
<sequence>MTAEHRDVDALMAALTGEPLPDDADAALRAEHRAATDDIALLREQLGLIGDTLAREPRPAPRPAARPSRVRGWAPRLAFGTLAVAAAASVVTGLGWLIATGGNDSADAGSSASDKSQTGAEAGPRFGSPHYLACTRLVVEGKVTSVERLADQVQLRITLDVVRYYKQDGEGPKQLTYVVDDVFVDGLHKGDRVLFGVLQGDAVPDHWVVGEKEVARERAWVQASLPESRGLPCA</sequence>
<dbReference type="AlphaFoldDB" id="A0A3Q9BYW6"/>
<reference evidence="3 4" key="1">
    <citation type="submission" date="2018-12" db="EMBL/GenBank/DDBJ databases">
        <authorList>
            <person name="Li K."/>
        </authorList>
    </citation>
    <scope>NUCLEOTIDE SEQUENCE [LARGE SCALE GENOMIC DNA]</scope>
    <source>
        <strain evidence="4">CR22</strain>
    </source>
</reference>
<dbReference type="KEGG" id="saqu:EJC51_17500"/>